<keyword evidence="3 6" id="KW-0285">Flavoprotein</keyword>
<feature type="domain" description="Acyl-CoA dehydrogenase/oxidase N-terminal" evidence="9">
    <location>
        <begin position="6"/>
        <end position="121"/>
    </location>
</feature>
<keyword evidence="4 6" id="KW-0274">FAD</keyword>
<name>A0A848LYF3_9BACT</name>
<feature type="domain" description="Acyl-CoA oxidase/dehydrogenase middle" evidence="8">
    <location>
        <begin position="125"/>
        <end position="219"/>
    </location>
</feature>
<evidence type="ECO:0000313" key="10">
    <source>
        <dbReference type="EMBL" id="NMO22562.1"/>
    </source>
</evidence>
<dbReference type="GO" id="GO:0005886">
    <property type="term" value="C:plasma membrane"/>
    <property type="evidence" value="ECO:0007669"/>
    <property type="project" value="TreeGrafter"/>
</dbReference>
<dbReference type="GO" id="GO:0016627">
    <property type="term" value="F:oxidoreductase activity, acting on the CH-CH group of donors"/>
    <property type="evidence" value="ECO:0007669"/>
    <property type="project" value="InterPro"/>
</dbReference>
<gene>
    <name evidence="10" type="ORF">HG543_48055</name>
</gene>
<feature type="domain" description="Acyl-CoA dehydrogenase/oxidase C-terminal" evidence="7">
    <location>
        <begin position="231"/>
        <end position="398"/>
    </location>
</feature>
<comment type="caution">
    <text evidence="10">The sequence shown here is derived from an EMBL/GenBank/DDBJ whole genome shotgun (WGS) entry which is preliminary data.</text>
</comment>
<dbReference type="RefSeq" id="WP_169351694.1">
    <property type="nucleotide sequence ID" value="NZ_JABBJJ010000439.1"/>
</dbReference>
<dbReference type="EMBL" id="JABBJJ010000439">
    <property type="protein sequence ID" value="NMO22562.1"/>
    <property type="molecule type" value="Genomic_DNA"/>
</dbReference>
<comment type="cofactor">
    <cofactor evidence="1 6">
        <name>FAD</name>
        <dbReference type="ChEBI" id="CHEBI:57692"/>
    </cofactor>
</comment>
<protein>
    <submittedName>
        <fullName evidence="10">Pimeloyl-CoA dehydrogenase large subunit</fullName>
    </submittedName>
</protein>
<evidence type="ECO:0000256" key="3">
    <source>
        <dbReference type="ARBA" id="ARBA00022630"/>
    </source>
</evidence>
<dbReference type="SUPFAM" id="SSF47203">
    <property type="entry name" value="Acyl-CoA dehydrogenase C-terminal domain-like"/>
    <property type="match status" value="1"/>
</dbReference>
<reference evidence="10 11" key="1">
    <citation type="submission" date="2020-04" db="EMBL/GenBank/DDBJ databases">
        <title>Draft genome of Pyxidicoccus fallax type strain.</title>
        <authorList>
            <person name="Whitworth D.E."/>
        </authorList>
    </citation>
    <scope>NUCLEOTIDE SEQUENCE [LARGE SCALE GENOMIC DNA]</scope>
    <source>
        <strain evidence="10 11">DSM 14698</strain>
    </source>
</reference>
<dbReference type="PANTHER" id="PTHR43292">
    <property type="entry name" value="ACYL-COA DEHYDROGENASE"/>
    <property type="match status" value="1"/>
</dbReference>
<dbReference type="InterPro" id="IPR052161">
    <property type="entry name" value="Mycobact_Acyl-CoA_DH"/>
</dbReference>
<evidence type="ECO:0000259" key="8">
    <source>
        <dbReference type="Pfam" id="PF02770"/>
    </source>
</evidence>
<evidence type="ECO:0000256" key="6">
    <source>
        <dbReference type="RuleBase" id="RU362125"/>
    </source>
</evidence>
<keyword evidence="5 6" id="KW-0560">Oxidoreductase</keyword>
<dbReference type="Pfam" id="PF00441">
    <property type="entry name" value="Acyl-CoA_dh_1"/>
    <property type="match status" value="1"/>
</dbReference>
<evidence type="ECO:0000256" key="5">
    <source>
        <dbReference type="ARBA" id="ARBA00023002"/>
    </source>
</evidence>
<evidence type="ECO:0000256" key="1">
    <source>
        <dbReference type="ARBA" id="ARBA00001974"/>
    </source>
</evidence>
<dbReference type="AlphaFoldDB" id="A0A848LYF3"/>
<dbReference type="FunFam" id="2.40.110.10:FF:000011">
    <property type="entry name" value="Acyl-CoA dehydrogenase FadE34"/>
    <property type="match status" value="1"/>
</dbReference>
<dbReference type="Proteomes" id="UP000518300">
    <property type="component" value="Unassembled WGS sequence"/>
</dbReference>
<dbReference type="SUPFAM" id="SSF56645">
    <property type="entry name" value="Acyl-CoA dehydrogenase NM domain-like"/>
    <property type="match status" value="1"/>
</dbReference>
<evidence type="ECO:0000259" key="7">
    <source>
        <dbReference type="Pfam" id="PF00441"/>
    </source>
</evidence>
<dbReference type="Pfam" id="PF02771">
    <property type="entry name" value="Acyl-CoA_dh_N"/>
    <property type="match status" value="1"/>
</dbReference>
<dbReference type="InterPro" id="IPR013786">
    <property type="entry name" value="AcylCoA_DH/ox_N"/>
</dbReference>
<evidence type="ECO:0000259" key="9">
    <source>
        <dbReference type="Pfam" id="PF02771"/>
    </source>
</evidence>
<organism evidence="10 11">
    <name type="scientific">Pyxidicoccus fallax</name>
    <dbReference type="NCBI Taxonomy" id="394095"/>
    <lineage>
        <taxon>Bacteria</taxon>
        <taxon>Pseudomonadati</taxon>
        <taxon>Myxococcota</taxon>
        <taxon>Myxococcia</taxon>
        <taxon>Myxococcales</taxon>
        <taxon>Cystobacterineae</taxon>
        <taxon>Myxococcaceae</taxon>
        <taxon>Pyxidicoccus</taxon>
    </lineage>
</organism>
<evidence type="ECO:0000313" key="11">
    <source>
        <dbReference type="Proteomes" id="UP000518300"/>
    </source>
</evidence>
<dbReference type="PANTHER" id="PTHR43292:SF3">
    <property type="entry name" value="ACYL-COA DEHYDROGENASE FADE29"/>
    <property type="match status" value="1"/>
</dbReference>
<dbReference type="Gene3D" id="1.20.140.10">
    <property type="entry name" value="Butyryl-CoA Dehydrogenase, subunit A, domain 3"/>
    <property type="match status" value="1"/>
</dbReference>
<proteinExistence type="inferred from homology"/>
<dbReference type="GO" id="GO:0050660">
    <property type="term" value="F:flavin adenine dinucleotide binding"/>
    <property type="evidence" value="ECO:0007669"/>
    <property type="project" value="InterPro"/>
</dbReference>
<dbReference type="Gene3D" id="2.40.110.10">
    <property type="entry name" value="Butyryl-CoA Dehydrogenase, subunit A, domain 2"/>
    <property type="match status" value="1"/>
</dbReference>
<comment type="similarity">
    <text evidence="2 6">Belongs to the acyl-CoA dehydrogenase family.</text>
</comment>
<dbReference type="InterPro" id="IPR006091">
    <property type="entry name" value="Acyl-CoA_Oxase/DH_mid-dom"/>
</dbReference>
<accession>A0A848LYF3</accession>
<dbReference type="InterPro" id="IPR009075">
    <property type="entry name" value="AcylCo_DH/oxidase_C"/>
</dbReference>
<dbReference type="InterPro" id="IPR046373">
    <property type="entry name" value="Acyl-CoA_Oxase/DH_mid-dom_sf"/>
</dbReference>
<dbReference type="Gene3D" id="1.10.540.10">
    <property type="entry name" value="Acyl-CoA dehydrogenase/oxidase, N-terminal domain"/>
    <property type="match status" value="1"/>
</dbReference>
<evidence type="ECO:0000256" key="2">
    <source>
        <dbReference type="ARBA" id="ARBA00009347"/>
    </source>
</evidence>
<evidence type="ECO:0000256" key="4">
    <source>
        <dbReference type="ARBA" id="ARBA00022827"/>
    </source>
</evidence>
<keyword evidence="11" id="KW-1185">Reference proteome</keyword>
<dbReference type="Pfam" id="PF02770">
    <property type="entry name" value="Acyl-CoA_dh_M"/>
    <property type="match status" value="1"/>
</dbReference>
<dbReference type="InterPro" id="IPR036250">
    <property type="entry name" value="AcylCo_DH-like_C"/>
</dbReference>
<sequence>MDLNDTPEQAAFRREVRAFLSAELPPALSHKVQNRLRLGKEDTILWQRVLHKRGWGAPSWPKAFGGTGWNPIEQHIFEEEAADAGAPRQLDFGLRMVAPVIMAFGNKAQQERFLPRILSGEDWWCQGYSEPGAGSDLASLRTRAERKGGHYVVNGQKAWTTLGQHADWIFCLVRTGTEGKPQEGISFLLIDMKSKGVTVRPTIMLDGEHEVNETYFDDVEVPVENLVGEENRGWTYAKFLLGHERTGLANVGQWKRLLKRLEQVARRETASSGRPLIEDARFRDKLAQVKIELLALEMTLLRVLSAEAKDPKKGLGPVASVLKIKGTEIGQAIFELTLQACGHDALAYLPEALEPGYSGMRVGAEHAAAAAGDYFNMRKLSIFGGSNEIQRNIISQMLLGL</sequence>
<dbReference type="InterPro" id="IPR009100">
    <property type="entry name" value="AcylCoA_DH/oxidase_NM_dom_sf"/>
</dbReference>
<dbReference type="InterPro" id="IPR037069">
    <property type="entry name" value="AcylCoA_DH/ox_N_sf"/>
</dbReference>